<feature type="signal peptide" evidence="1">
    <location>
        <begin position="1"/>
        <end position="24"/>
    </location>
</feature>
<sequence length="111" mass="12694">MGQMVHFKFLCLLGDLLATKKVESQTWCNLQTGKPHFSKILKSGASTHAQDTILKNNGVQWSKLSRVDYWDPSQQIALGISNNWLEGFLQLHCQYKWCLIATEPKTTQKQN</sequence>
<protein>
    <submittedName>
        <fullName evidence="2">Uncharacterized protein</fullName>
    </submittedName>
</protein>
<comment type="caution">
    <text evidence="2">The sequence shown here is derived from an EMBL/GenBank/DDBJ whole genome shotgun (WGS) entry which is preliminary data.</text>
</comment>
<dbReference type="AlphaFoldDB" id="A0A0L6VGD0"/>
<dbReference type="VEuPathDB" id="FungiDB:VP01_1694g7"/>
<gene>
    <name evidence="2" type="ORF">VP01_1694g7</name>
</gene>
<organism evidence="2 3">
    <name type="scientific">Puccinia sorghi</name>
    <dbReference type="NCBI Taxonomy" id="27349"/>
    <lineage>
        <taxon>Eukaryota</taxon>
        <taxon>Fungi</taxon>
        <taxon>Dikarya</taxon>
        <taxon>Basidiomycota</taxon>
        <taxon>Pucciniomycotina</taxon>
        <taxon>Pucciniomycetes</taxon>
        <taxon>Pucciniales</taxon>
        <taxon>Pucciniaceae</taxon>
        <taxon>Puccinia</taxon>
    </lineage>
</organism>
<keyword evidence="1" id="KW-0732">Signal</keyword>
<keyword evidence="3" id="KW-1185">Reference proteome</keyword>
<evidence type="ECO:0000313" key="3">
    <source>
        <dbReference type="Proteomes" id="UP000037035"/>
    </source>
</evidence>
<dbReference type="OrthoDB" id="3039677at2759"/>
<feature type="chain" id="PRO_5005568042" evidence="1">
    <location>
        <begin position="25"/>
        <end position="111"/>
    </location>
</feature>
<accession>A0A0L6VGD0</accession>
<evidence type="ECO:0000313" key="2">
    <source>
        <dbReference type="EMBL" id="KNZ59617.1"/>
    </source>
</evidence>
<dbReference type="Proteomes" id="UP000037035">
    <property type="component" value="Unassembled WGS sequence"/>
</dbReference>
<evidence type="ECO:0000256" key="1">
    <source>
        <dbReference type="SAM" id="SignalP"/>
    </source>
</evidence>
<proteinExistence type="predicted"/>
<name>A0A0L6VGD0_9BASI</name>
<dbReference type="EMBL" id="LAVV01006497">
    <property type="protein sequence ID" value="KNZ59617.1"/>
    <property type="molecule type" value="Genomic_DNA"/>
</dbReference>
<reference evidence="2 3" key="1">
    <citation type="submission" date="2015-08" db="EMBL/GenBank/DDBJ databases">
        <title>Next Generation Sequencing and Analysis of the Genome of Puccinia sorghi L Schw, the Causal Agent of Maize Common Rust.</title>
        <authorList>
            <person name="Rochi L."/>
            <person name="Burguener G."/>
            <person name="Darino M."/>
            <person name="Turjanski A."/>
            <person name="Kreff E."/>
            <person name="Dieguez M.J."/>
            <person name="Sacco F."/>
        </authorList>
    </citation>
    <scope>NUCLEOTIDE SEQUENCE [LARGE SCALE GENOMIC DNA]</scope>
    <source>
        <strain evidence="2 3">RO10H11247</strain>
    </source>
</reference>